<organism evidence="17 18">
    <name type="scientific">Arthrobacter ramosus</name>
    <dbReference type="NCBI Taxonomy" id="1672"/>
    <lineage>
        <taxon>Bacteria</taxon>
        <taxon>Bacillati</taxon>
        <taxon>Actinomycetota</taxon>
        <taxon>Actinomycetes</taxon>
        <taxon>Micrococcales</taxon>
        <taxon>Micrococcaceae</taxon>
        <taxon>Arthrobacter</taxon>
    </lineage>
</organism>
<keyword evidence="4" id="KW-0479">Metal-binding</keyword>
<comment type="caution">
    <text evidence="17">The sequence shown here is derived from an EMBL/GenBank/DDBJ whole genome shotgun (WGS) entry which is preliminary data.</text>
</comment>
<evidence type="ECO:0000256" key="6">
    <source>
        <dbReference type="ARBA" id="ARBA00022771"/>
    </source>
</evidence>
<keyword evidence="18" id="KW-1185">Reference proteome</keyword>
<dbReference type="InterPro" id="IPR010979">
    <property type="entry name" value="Ribosomal_uS13-like_H2TH"/>
</dbReference>
<keyword evidence="6 14" id="KW-0863">Zinc-finger</keyword>
<keyword evidence="8" id="KW-0862">Zinc</keyword>
<proteinExistence type="inferred from homology"/>
<evidence type="ECO:0000259" key="16">
    <source>
        <dbReference type="PROSITE" id="PS51068"/>
    </source>
</evidence>
<evidence type="ECO:0000256" key="10">
    <source>
        <dbReference type="ARBA" id="ARBA00023204"/>
    </source>
</evidence>
<evidence type="ECO:0000256" key="9">
    <source>
        <dbReference type="ARBA" id="ARBA00023125"/>
    </source>
</evidence>
<evidence type="ECO:0000256" key="3">
    <source>
        <dbReference type="ARBA" id="ARBA00009409"/>
    </source>
</evidence>
<name>A0ABV5Y694_ARTRM</name>
<comment type="catalytic activity">
    <reaction evidence="1">
        <text>Hydrolysis of DNA containing ring-opened 7-methylguanine residues, releasing 2,6-diamino-4-hydroxy-5-(N-methyl)formamidopyrimidine.</text>
        <dbReference type="EC" id="3.2.2.23"/>
    </reaction>
</comment>
<dbReference type="PROSITE" id="PS51068">
    <property type="entry name" value="FPG_CAT"/>
    <property type="match status" value="1"/>
</dbReference>
<evidence type="ECO:0000256" key="12">
    <source>
        <dbReference type="ARBA" id="ARBA00023268"/>
    </source>
</evidence>
<comment type="similarity">
    <text evidence="3">Belongs to the FPG family.</text>
</comment>
<evidence type="ECO:0000313" key="18">
    <source>
        <dbReference type="Proteomes" id="UP001589702"/>
    </source>
</evidence>
<evidence type="ECO:0000256" key="8">
    <source>
        <dbReference type="ARBA" id="ARBA00022833"/>
    </source>
</evidence>
<gene>
    <name evidence="17" type="ORF">ACFFP1_23850</name>
</gene>
<feature type="domain" description="FPG-type" evidence="15">
    <location>
        <begin position="252"/>
        <end position="286"/>
    </location>
</feature>
<evidence type="ECO:0000259" key="15">
    <source>
        <dbReference type="PROSITE" id="PS51066"/>
    </source>
</evidence>
<evidence type="ECO:0000256" key="11">
    <source>
        <dbReference type="ARBA" id="ARBA00023239"/>
    </source>
</evidence>
<evidence type="ECO:0000256" key="2">
    <source>
        <dbReference type="ARBA" id="ARBA00001947"/>
    </source>
</evidence>
<dbReference type="Gene3D" id="1.10.8.50">
    <property type="match status" value="1"/>
</dbReference>
<evidence type="ECO:0000256" key="7">
    <source>
        <dbReference type="ARBA" id="ARBA00022801"/>
    </source>
</evidence>
<accession>A0ABV5Y694</accession>
<keyword evidence="11" id="KW-0456">Lyase</keyword>
<dbReference type="Pfam" id="PF01149">
    <property type="entry name" value="Fapy_DNA_glyco"/>
    <property type="match status" value="1"/>
</dbReference>
<dbReference type="PANTHER" id="PTHR22993">
    <property type="entry name" value="FORMAMIDOPYRIMIDINE-DNA GLYCOSYLASE"/>
    <property type="match status" value="1"/>
</dbReference>
<dbReference type="PANTHER" id="PTHR22993:SF9">
    <property type="entry name" value="FORMAMIDOPYRIMIDINE-DNA GLYCOSYLASE"/>
    <property type="match status" value="1"/>
</dbReference>
<dbReference type="SUPFAM" id="SSF81624">
    <property type="entry name" value="N-terminal domain of MutM-like DNA repair proteins"/>
    <property type="match status" value="1"/>
</dbReference>
<dbReference type="InterPro" id="IPR012319">
    <property type="entry name" value="FPG_cat"/>
</dbReference>
<dbReference type="PROSITE" id="PS51066">
    <property type="entry name" value="ZF_FPG_2"/>
    <property type="match status" value="1"/>
</dbReference>
<dbReference type="SMART" id="SM00898">
    <property type="entry name" value="Fapy_DNA_glyco"/>
    <property type="match status" value="1"/>
</dbReference>
<dbReference type="SUPFAM" id="SSF57716">
    <property type="entry name" value="Glucocorticoid receptor-like (DNA-binding domain)"/>
    <property type="match status" value="1"/>
</dbReference>
<dbReference type="InterPro" id="IPR000214">
    <property type="entry name" value="Znf_DNA_glyclase/AP_lyase"/>
</dbReference>
<dbReference type="Pfam" id="PF06827">
    <property type="entry name" value="zf-FPG_IleRS"/>
    <property type="match status" value="1"/>
</dbReference>
<evidence type="ECO:0000256" key="5">
    <source>
        <dbReference type="ARBA" id="ARBA00022763"/>
    </source>
</evidence>
<sequence>MPELPEITALTDFLDEQLSGAQLTQLLLPSAFALKVADVPHESLIGRTVESVGRRGKFLVFEIAPAAEAREGEDSAEPLYLIVNFAKAGWLTFSDKQPGNDATAAGGYFAAQLGFSNNGSDFGITLTDVGTWKGLAIFIVREPEDVHGIAELGPDPLDPAFGLDEFSRFFTHRQQIKGILKNQKLMAGIGNAYSDEILHAAKLSPVAPASSLGPDAVERIFTSMQDILNGAVQEFSGKKPSELKPAKKASMRVHGRTGEPCPVCGDTVREVAFVGTSLQYCPTCQTNGEILARRGSSDD</sequence>
<protein>
    <submittedName>
        <fullName evidence="17">DNA-formamidopyrimidine glycosylase family protein</fullName>
    </submittedName>
</protein>
<feature type="domain" description="Formamidopyrimidine-DNA glycosylase catalytic" evidence="16">
    <location>
        <begin position="2"/>
        <end position="106"/>
    </location>
</feature>
<dbReference type="Gene3D" id="3.20.190.10">
    <property type="entry name" value="MutM-like, N-terminal"/>
    <property type="match status" value="1"/>
</dbReference>
<dbReference type="Proteomes" id="UP001589702">
    <property type="component" value="Unassembled WGS sequence"/>
</dbReference>
<keyword evidence="10" id="KW-0234">DNA repair</keyword>
<evidence type="ECO:0000256" key="13">
    <source>
        <dbReference type="ARBA" id="ARBA00023295"/>
    </source>
</evidence>
<dbReference type="InterPro" id="IPR015886">
    <property type="entry name" value="H2TH_FPG"/>
</dbReference>
<keyword evidence="5" id="KW-0227">DNA damage</keyword>
<keyword evidence="7" id="KW-0378">Hydrolase</keyword>
<keyword evidence="13" id="KW-0326">Glycosidase</keyword>
<evidence type="ECO:0000313" key="17">
    <source>
        <dbReference type="EMBL" id="MFB9822511.1"/>
    </source>
</evidence>
<evidence type="ECO:0000256" key="1">
    <source>
        <dbReference type="ARBA" id="ARBA00001668"/>
    </source>
</evidence>
<evidence type="ECO:0000256" key="14">
    <source>
        <dbReference type="PROSITE-ProRule" id="PRU00391"/>
    </source>
</evidence>
<dbReference type="SMART" id="SM01232">
    <property type="entry name" value="H2TH"/>
    <property type="match status" value="1"/>
</dbReference>
<comment type="cofactor">
    <cofactor evidence="2">
        <name>Zn(2+)</name>
        <dbReference type="ChEBI" id="CHEBI:29105"/>
    </cofactor>
</comment>
<dbReference type="InterPro" id="IPR035937">
    <property type="entry name" value="FPG_N"/>
</dbReference>
<keyword evidence="9" id="KW-0238">DNA-binding</keyword>
<reference evidence="17 18" key="1">
    <citation type="submission" date="2024-09" db="EMBL/GenBank/DDBJ databases">
        <authorList>
            <person name="Sun Q."/>
            <person name="Mori K."/>
        </authorList>
    </citation>
    <scope>NUCLEOTIDE SEQUENCE [LARGE SCALE GENOMIC DNA]</scope>
    <source>
        <strain evidence="17 18">JCM 1334</strain>
    </source>
</reference>
<dbReference type="InterPro" id="IPR010663">
    <property type="entry name" value="Znf_FPG/IleRS"/>
</dbReference>
<evidence type="ECO:0000256" key="4">
    <source>
        <dbReference type="ARBA" id="ARBA00022723"/>
    </source>
</evidence>
<dbReference type="SUPFAM" id="SSF46946">
    <property type="entry name" value="S13-like H2TH domain"/>
    <property type="match status" value="1"/>
</dbReference>
<dbReference type="EMBL" id="JBHMBC010000043">
    <property type="protein sequence ID" value="MFB9822511.1"/>
    <property type="molecule type" value="Genomic_DNA"/>
</dbReference>
<keyword evidence="12" id="KW-0511">Multifunctional enzyme</keyword>
<dbReference type="RefSeq" id="WP_234753787.1">
    <property type="nucleotide sequence ID" value="NZ_BAAAWN010000001.1"/>
</dbReference>
<dbReference type="Pfam" id="PF06831">
    <property type="entry name" value="H2TH"/>
    <property type="match status" value="1"/>
</dbReference>